<dbReference type="InterPro" id="IPR036388">
    <property type="entry name" value="WH-like_DNA-bd_sf"/>
</dbReference>
<comment type="function">
    <text evidence="6">Component of the ESCRT-II complex (endosomal sorting complex required for transport II), which is required for multivesicular body (MVB) formation and sorting of endosomal cargo proteins into MVBs.</text>
</comment>
<dbReference type="Pfam" id="PF11605">
    <property type="entry name" value="Vps36_ESCRT-II"/>
    <property type="match status" value="1"/>
</dbReference>
<evidence type="ECO:0000313" key="9">
    <source>
        <dbReference type="RefSeq" id="XP_006824476.1"/>
    </source>
</evidence>
<dbReference type="Pfam" id="PF04157">
    <property type="entry name" value="EAP30"/>
    <property type="match status" value="1"/>
</dbReference>
<dbReference type="PROSITE" id="PS51495">
    <property type="entry name" value="GLUE"/>
    <property type="match status" value="1"/>
</dbReference>
<proteinExistence type="inferred from homology"/>
<feature type="domain" description="GLUE N-terminal" evidence="7">
    <location>
        <begin position="1"/>
        <end position="138"/>
    </location>
</feature>
<dbReference type="SUPFAM" id="SSF46785">
    <property type="entry name" value="Winged helix' DNA-binding domain"/>
    <property type="match status" value="2"/>
</dbReference>
<dbReference type="Gene3D" id="6.10.140.260">
    <property type="match status" value="1"/>
</dbReference>
<keyword evidence="6" id="KW-0963">Cytoplasm</keyword>
<evidence type="ECO:0000256" key="5">
    <source>
        <dbReference type="ARBA" id="ARBA00030114"/>
    </source>
</evidence>
<dbReference type="Gene3D" id="2.30.29.30">
    <property type="entry name" value="Pleckstrin-homology domain (PH domain)/Phosphotyrosine-binding domain (PTB)"/>
    <property type="match status" value="1"/>
</dbReference>
<dbReference type="InterPro" id="IPR040608">
    <property type="entry name" value="Snf8/Vps36"/>
</dbReference>
<accession>A0ABM0MWT5</accession>
<keyword evidence="3 6" id="KW-0813">Transport</keyword>
<dbReference type="InterPro" id="IPR011993">
    <property type="entry name" value="PH-like_dom_sf"/>
</dbReference>
<dbReference type="InterPro" id="IPR021648">
    <property type="entry name" value="GLUE_dom"/>
</dbReference>
<comment type="subcellular location">
    <subcellularLocation>
        <location evidence="6">Cytoplasm</location>
    </subcellularLocation>
    <subcellularLocation>
        <location evidence="6">Endosome</location>
    </subcellularLocation>
</comment>
<name>A0ABM0MWT5_SACKO</name>
<dbReference type="GeneID" id="102805795"/>
<evidence type="ECO:0000256" key="3">
    <source>
        <dbReference type="ARBA" id="ARBA00022448"/>
    </source>
</evidence>
<comment type="similarity">
    <text evidence="1 6">Belongs to the VPS36 family.</text>
</comment>
<dbReference type="PANTHER" id="PTHR13128">
    <property type="entry name" value="VACUOLAR PROTEIN-SORTING-ASSOCIATED PROTEIN 36"/>
    <property type="match status" value="1"/>
</dbReference>
<dbReference type="InterPro" id="IPR036390">
    <property type="entry name" value="WH_DNA-bd_sf"/>
</dbReference>
<evidence type="ECO:0000256" key="1">
    <source>
        <dbReference type="ARBA" id="ARBA00009697"/>
    </source>
</evidence>
<dbReference type="InterPro" id="IPR037855">
    <property type="entry name" value="Vps36"/>
</dbReference>
<dbReference type="PANTHER" id="PTHR13128:SF12">
    <property type="entry name" value="VACUOLAR PROTEIN-SORTING-ASSOCIATED PROTEIN 36"/>
    <property type="match status" value="1"/>
</dbReference>
<dbReference type="RefSeq" id="XP_006824476.1">
    <property type="nucleotide sequence ID" value="XM_006824413.1"/>
</dbReference>
<protein>
    <recommendedName>
        <fullName evidence="2 6">Vacuolar protein-sorting-associated protein 36</fullName>
    </recommendedName>
    <alternativeName>
        <fullName evidence="5 6">ESCRT-II complex subunit VPS36</fullName>
    </alternativeName>
</protein>
<dbReference type="Proteomes" id="UP000694865">
    <property type="component" value="Unplaced"/>
</dbReference>
<dbReference type="SUPFAM" id="SSF50729">
    <property type="entry name" value="PH domain-like"/>
    <property type="match status" value="1"/>
</dbReference>
<evidence type="ECO:0000256" key="4">
    <source>
        <dbReference type="ARBA" id="ARBA00022927"/>
    </source>
</evidence>
<evidence type="ECO:0000259" key="7">
    <source>
        <dbReference type="PROSITE" id="PS51495"/>
    </source>
</evidence>
<comment type="subunit">
    <text evidence="6">Component of the endosomal sorting complex required for transport II (ESCRT-II).</text>
</comment>
<sequence length="380" mass="42971">MDRFEWSDGRLMPTESIITQQSDVKIYDGEEKTQFERGNIQLTSYRILWQDAVRPNCSLCLNLRSIVFTEEQKSSFTKSPKIVLFLHPAEASKPAGPVVHSQYPYIRISFKEGGQTEFYRCLSEQLSRRLWEHQSSQPLKMKKVHAGIVGIERKLEEKRKETDQNISMAFQDLNKLMHQAKQMVDLSKNIATKIKEKKGDITEDETVKFKAYLLSLGITNPVTRETHGSGTKYHKELAKQLATILETPIKDNGGIMALTDVYCRVNRARGMELLSPDDLVEACKQFEILGLPLRLRIFASGVKVLELVSHAEEQAINQTVELLSSKGCLSADELSHIIGISVLLAKGRLLAAEEKGRACRDESVEGIRFFPNLFKTQSVG</sequence>
<evidence type="ECO:0000313" key="8">
    <source>
        <dbReference type="Proteomes" id="UP000694865"/>
    </source>
</evidence>
<evidence type="ECO:0000256" key="6">
    <source>
        <dbReference type="RuleBase" id="RU367095"/>
    </source>
</evidence>
<organism evidence="8 9">
    <name type="scientific">Saccoglossus kowalevskii</name>
    <name type="common">Acorn worm</name>
    <dbReference type="NCBI Taxonomy" id="10224"/>
    <lineage>
        <taxon>Eukaryota</taxon>
        <taxon>Metazoa</taxon>
        <taxon>Hemichordata</taxon>
        <taxon>Enteropneusta</taxon>
        <taxon>Harrimaniidae</taxon>
        <taxon>Saccoglossus</taxon>
    </lineage>
</organism>
<dbReference type="Gene3D" id="1.10.10.10">
    <property type="entry name" value="Winged helix-like DNA-binding domain superfamily/Winged helix DNA-binding domain"/>
    <property type="match status" value="2"/>
</dbReference>
<reference evidence="9" key="1">
    <citation type="submission" date="2025-08" db="UniProtKB">
        <authorList>
            <consortium name="RefSeq"/>
        </authorList>
    </citation>
    <scope>IDENTIFICATION</scope>
    <source>
        <tissue evidence="9">Testes</tissue>
    </source>
</reference>
<keyword evidence="8" id="KW-1185">Reference proteome</keyword>
<keyword evidence="6" id="KW-0967">Endosome</keyword>
<keyword evidence="4 6" id="KW-0653">Protein transport</keyword>
<gene>
    <name evidence="9" type="primary">LOC102805795</name>
</gene>
<evidence type="ECO:0000256" key="2">
    <source>
        <dbReference type="ARBA" id="ARBA00017953"/>
    </source>
</evidence>